<protein>
    <submittedName>
        <fullName evidence="3">Uncharacterized protein</fullName>
    </submittedName>
</protein>
<dbReference type="OrthoDB" id="2829902at2"/>
<dbReference type="PROSITE" id="PS51257">
    <property type="entry name" value="PROKAR_LIPOPROTEIN"/>
    <property type="match status" value="1"/>
</dbReference>
<reference evidence="3 4" key="1">
    <citation type="submission" date="2016-10" db="EMBL/GenBank/DDBJ databases">
        <authorList>
            <person name="de Groot N.N."/>
        </authorList>
    </citation>
    <scope>NUCLEOTIDE SEQUENCE [LARGE SCALE GENOMIC DNA]</scope>
    <source>
        <strain evidence="3 4">CCM7597</strain>
    </source>
</reference>
<evidence type="ECO:0000256" key="2">
    <source>
        <dbReference type="SAM" id="SignalP"/>
    </source>
</evidence>
<organism evidence="3 4">
    <name type="scientific">Thalassobacillus cyri</name>
    <dbReference type="NCBI Taxonomy" id="571932"/>
    <lineage>
        <taxon>Bacteria</taxon>
        <taxon>Bacillati</taxon>
        <taxon>Bacillota</taxon>
        <taxon>Bacilli</taxon>
        <taxon>Bacillales</taxon>
        <taxon>Bacillaceae</taxon>
        <taxon>Thalassobacillus</taxon>
    </lineage>
</organism>
<name>A0A1H4FRT2_9BACI</name>
<feature type="compositionally biased region" description="Basic and acidic residues" evidence="1">
    <location>
        <begin position="27"/>
        <end position="45"/>
    </location>
</feature>
<keyword evidence="2" id="KW-0732">Signal</keyword>
<dbReference type="STRING" id="571932.SAMN05421743_11296"/>
<sequence length="242" mass="27298">MKHVLFFMVLGMVLVSASCSPDQGQATEEKMDVKQEEVSPKVEEEKRDDDEAPEKYRIQLGEETFTFDLKKHPILNNFLSASSNPGAKLATMTFIPITMNEHSDKALIEFACHEGRCSYLLIDFSEEVSILMADLAKLEQVQVSHDSLIAMKFSRNNQQGVTTNHVEAADLKTLSEKNFSIDSDAYPGVSYEAYLFPIENMKWTESGELAIHIPKVENYASYNLENWKSKGSPTTELIMTIN</sequence>
<feature type="chain" id="PRO_5039207585" evidence="2">
    <location>
        <begin position="18"/>
        <end position="242"/>
    </location>
</feature>
<dbReference type="Proteomes" id="UP000198584">
    <property type="component" value="Unassembled WGS sequence"/>
</dbReference>
<dbReference type="RefSeq" id="WP_093045683.1">
    <property type="nucleotide sequence ID" value="NZ_FNQR01000012.1"/>
</dbReference>
<evidence type="ECO:0000313" key="4">
    <source>
        <dbReference type="Proteomes" id="UP000198584"/>
    </source>
</evidence>
<keyword evidence="4" id="KW-1185">Reference proteome</keyword>
<feature type="region of interest" description="Disordered" evidence="1">
    <location>
        <begin position="22"/>
        <end position="53"/>
    </location>
</feature>
<accession>A0A1H4FRT2</accession>
<gene>
    <name evidence="3" type="ORF">SAMN05421743_11296</name>
</gene>
<evidence type="ECO:0000256" key="1">
    <source>
        <dbReference type="SAM" id="MobiDB-lite"/>
    </source>
</evidence>
<feature type="signal peptide" evidence="2">
    <location>
        <begin position="1"/>
        <end position="17"/>
    </location>
</feature>
<proteinExistence type="predicted"/>
<dbReference type="EMBL" id="FNQR01000012">
    <property type="protein sequence ID" value="SEB00083.1"/>
    <property type="molecule type" value="Genomic_DNA"/>
</dbReference>
<dbReference type="AlphaFoldDB" id="A0A1H4FRT2"/>
<evidence type="ECO:0000313" key="3">
    <source>
        <dbReference type="EMBL" id="SEB00083.1"/>
    </source>
</evidence>